<gene>
    <name evidence="3" type="ORF">SAMN04488522_1021233</name>
</gene>
<dbReference type="InterPro" id="IPR029058">
    <property type="entry name" value="AB_hydrolase_fold"/>
</dbReference>
<dbReference type="GO" id="GO:0016787">
    <property type="term" value="F:hydrolase activity"/>
    <property type="evidence" value="ECO:0007669"/>
    <property type="project" value="UniProtKB-KW"/>
</dbReference>
<dbReference type="RefSeq" id="WP_073231517.1">
    <property type="nucleotide sequence ID" value="NZ_FQUQ01000002.1"/>
</dbReference>
<organism evidence="3 4">
    <name type="scientific">Pedobacter caeni</name>
    <dbReference type="NCBI Taxonomy" id="288992"/>
    <lineage>
        <taxon>Bacteria</taxon>
        <taxon>Pseudomonadati</taxon>
        <taxon>Bacteroidota</taxon>
        <taxon>Sphingobacteriia</taxon>
        <taxon>Sphingobacteriales</taxon>
        <taxon>Sphingobacteriaceae</taxon>
        <taxon>Pedobacter</taxon>
    </lineage>
</organism>
<dbReference type="InterPro" id="IPR013094">
    <property type="entry name" value="AB_hydrolase_3"/>
</dbReference>
<dbReference type="SUPFAM" id="SSF53474">
    <property type="entry name" value="alpha/beta-Hydrolases"/>
    <property type="match status" value="1"/>
</dbReference>
<sequence>MENTLSHRIDEGLLKAMSASEWSKIPYEALLQHNPVQIREEESKLSAQEVAPEFPAELVVENLEIPSQEIGINIRIRVYRHKNGLPQPVLLYFHGGAFIFGNPEQYDFMLCGLAADASLTIVSVDYRLAPEHPFPAALNDGYQVLKWLAENAKSISGRKDQIIIGGSSAGATIAMSVAHLARDLGFPEICHQYLLYPPTDHRLQTASMAEFAHAPMHTRNSAYHMWRHYLGKHHDHPPKYAVPLQQSNFDQLPAATIVVCELDPLKDEAIAYSAKLREAGIDAHLIEIKGAVHAFDFFPCELSDTFYKQQVNLLKKIIKKQ</sequence>
<dbReference type="EMBL" id="FQUQ01000002">
    <property type="protein sequence ID" value="SHF42882.1"/>
    <property type="molecule type" value="Genomic_DNA"/>
</dbReference>
<protein>
    <submittedName>
        <fullName evidence="3">Acetyl esterase</fullName>
    </submittedName>
</protein>
<evidence type="ECO:0000313" key="3">
    <source>
        <dbReference type="EMBL" id="SHF42882.1"/>
    </source>
</evidence>
<dbReference type="Pfam" id="PF07859">
    <property type="entry name" value="Abhydrolase_3"/>
    <property type="match status" value="1"/>
</dbReference>
<name>A0A1M5BKZ1_9SPHI</name>
<dbReference type="PANTHER" id="PTHR48081">
    <property type="entry name" value="AB HYDROLASE SUPERFAMILY PROTEIN C4A8.06C"/>
    <property type="match status" value="1"/>
</dbReference>
<accession>A0A1M5BKZ1</accession>
<keyword evidence="4" id="KW-1185">Reference proteome</keyword>
<proteinExistence type="predicted"/>
<evidence type="ECO:0000313" key="4">
    <source>
        <dbReference type="Proteomes" id="UP000184287"/>
    </source>
</evidence>
<dbReference type="OrthoDB" id="9815425at2"/>
<dbReference type="STRING" id="288992.SAMN04488522_1021233"/>
<dbReference type="Gene3D" id="3.40.50.1820">
    <property type="entry name" value="alpha/beta hydrolase"/>
    <property type="match status" value="1"/>
</dbReference>
<evidence type="ECO:0000256" key="1">
    <source>
        <dbReference type="ARBA" id="ARBA00022801"/>
    </source>
</evidence>
<feature type="domain" description="Alpha/beta hydrolase fold-3" evidence="2">
    <location>
        <begin position="90"/>
        <end position="295"/>
    </location>
</feature>
<reference evidence="4" key="1">
    <citation type="submission" date="2016-11" db="EMBL/GenBank/DDBJ databases">
        <authorList>
            <person name="Varghese N."/>
            <person name="Submissions S."/>
        </authorList>
    </citation>
    <scope>NUCLEOTIDE SEQUENCE [LARGE SCALE GENOMIC DNA]</scope>
    <source>
        <strain evidence="4">DSM 16990</strain>
    </source>
</reference>
<keyword evidence="1" id="KW-0378">Hydrolase</keyword>
<dbReference type="Proteomes" id="UP000184287">
    <property type="component" value="Unassembled WGS sequence"/>
</dbReference>
<dbReference type="PANTHER" id="PTHR48081:SF8">
    <property type="entry name" value="ALPHA_BETA HYDROLASE FOLD-3 DOMAIN-CONTAINING PROTEIN-RELATED"/>
    <property type="match status" value="1"/>
</dbReference>
<dbReference type="AlphaFoldDB" id="A0A1M5BKZ1"/>
<evidence type="ECO:0000259" key="2">
    <source>
        <dbReference type="Pfam" id="PF07859"/>
    </source>
</evidence>
<dbReference type="InterPro" id="IPR050300">
    <property type="entry name" value="GDXG_lipolytic_enzyme"/>
</dbReference>